<gene>
    <name evidence="5" type="ORF">COT94_03610</name>
</gene>
<dbReference type="NCBIfam" id="TIGR00350">
    <property type="entry name" value="lytR_cpsA_psr"/>
    <property type="match status" value="1"/>
</dbReference>
<evidence type="ECO:0000256" key="2">
    <source>
        <dbReference type="SAM" id="Phobius"/>
    </source>
</evidence>
<dbReference type="InterPro" id="IPR050922">
    <property type="entry name" value="LytR/CpsA/Psr_CW_biosynth"/>
</dbReference>
<organism evidence="5 6">
    <name type="scientific">Candidatus Falkowbacteria bacterium CG10_big_fil_rev_8_21_14_0_10_37_14</name>
    <dbReference type="NCBI Taxonomy" id="1974561"/>
    <lineage>
        <taxon>Bacteria</taxon>
        <taxon>Candidatus Falkowiibacteriota</taxon>
    </lineage>
</organism>
<comment type="similarity">
    <text evidence="1">Belongs to the LytR/CpsA/Psr (LCP) family.</text>
</comment>
<dbReference type="InterPro" id="IPR004474">
    <property type="entry name" value="LytR_CpsA_psr"/>
</dbReference>
<dbReference type="Pfam" id="PF13399">
    <property type="entry name" value="LytR_C"/>
    <property type="match status" value="1"/>
</dbReference>
<reference evidence="6" key="1">
    <citation type="submission" date="2017-09" db="EMBL/GenBank/DDBJ databases">
        <title>Depth-based differentiation of microbial function through sediment-hosted aquifers and enrichment of novel symbionts in the deep terrestrial subsurface.</title>
        <authorList>
            <person name="Probst A.J."/>
            <person name="Ladd B."/>
            <person name="Jarett J.K."/>
            <person name="Geller-Mcgrath D.E."/>
            <person name="Sieber C.M.K."/>
            <person name="Emerson J.B."/>
            <person name="Anantharaman K."/>
            <person name="Thomas B.C."/>
            <person name="Malmstrom R."/>
            <person name="Stieglmeier M."/>
            <person name="Klingl A."/>
            <person name="Woyke T."/>
            <person name="Ryan C.M."/>
            <person name="Banfield J.F."/>
        </authorList>
    </citation>
    <scope>NUCLEOTIDE SEQUENCE [LARGE SCALE GENOMIC DNA]</scope>
</reference>
<comment type="caution">
    <text evidence="5">The sequence shown here is derived from an EMBL/GenBank/DDBJ whole genome shotgun (WGS) entry which is preliminary data.</text>
</comment>
<proteinExistence type="inferred from homology"/>
<dbReference type="Gene3D" id="3.30.70.2390">
    <property type="match status" value="1"/>
</dbReference>
<evidence type="ECO:0000256" key="1">
    <source>
        <dbReference type="ARBA" id="ARBA00006068"/>
    </source>
</evidence>
<dbReference type="PANTHER" id="PTHR33392:SF6">
    <property type="entry name" value="POLYISOPRENYL-TEICHOIC ACID--PEPTIDOGLYCAN TEICHOIC ACID TRANSFERASE TAGU"/>
    <property type="match status" value="1"/>
</dbReference>
<accession>A0A2M6WSU1</accession>
<feature type="transmembrane region" description="Helical" evidence="2">
    <location>
        <begin position="57"/>
        <end position="77"/>
    </location>
</feature>
<evidence type="ECO:0000313" key="6">
    <source>
        <dbReference type="Proteomes" id="UP000228533"/>
    </source>
</evidence>
<feature type="domain" description="Cell envelope-related transcriptional attenuator" evidence="3">
    <location>
        <begin position="138"/>
        <end position="305"/>
    </location>
</feature>
<dbReference type="EMBL" id="PFAM01000022">
    <property type="protein sequence ID" value="PIT95821.1"/>
    <property type="molecule type" value="Genomic_DNA"/>
</dbReference>
<dbReference type="Pfam" id="PF03816">
    <property type="entry name" value="LytR_cpsA_psr"/>
    <property type="match status" value="1"/>
</dbReference>
<dbReference type="AlphaFoldDB" id="A0A2M6WSU1"/>
<keyword evidence="2" id="KW-0812">Transmembrane</keyword>
<name>A0A2M6WSU1_9BACT</name>
<evidence type="ECO:0000259" key="4">
    <source>
        <dbReference type="Pfam" id="PF13399"/>
    </source>
</evidence>
<dbReference type="PANTHER" id="PTHR33392">
    <property type="entry name" value="POLYISOPRENYL-TEICHOIC ACID--PEPTIDOGLYCAN TEICHOIC ACID TRANSFERASE TAGU"/>
    <property type="match status" value="1"/>
</dbReference>
<dbReference type="Gene3D" id="3.40.630.190">
    <property type="entry name" value="LCP protein"/>
    <property type="match status" value="1"/>
</dbReference>
<evidence type="ECO:0000313" key="5">
    <source>
        <dbReference type="EMBL" id="PIT95821.1"/>
    </source>
</evidence>
<sequence length="516" mass="57030">MFFVIWRDFRVQGSKLTNIMYDNDRLLKNLERPEQPTHENKNNQLTPKNGKSWGHRLLKAGASGMIFIIVLFITFYVHGRANNQATDSLAWINRIPIIGQIKSMAEGAFTPLRGEERGRINIILMGVGGKGHDGAELTDTLMVVSLDIATKKVSLLSIPRDLSAPIESIGWRKINAVNSYAEKSQTGSGGLATSQAISNILGQPIDYYIKVDFDGFVGLVDQLGGLDICVDRAFDDYTYPADGQEANPVYVDRFEHLHFEAGCQKMDGTLALKYARSRHAYGPEGTDFARAARQQKVIQAAKEKLLNKSLLFNPKILSDIATKASANISTNIKAPEIMQLWSLVKDIPKEKVNNKVLSNSPEGLLVDATGTDGAYLLLPRTGNFNEIQYLFKNIFVETPQATKTKIKAENAKIQIMNGTWINGLASKTSVDLEKMGFTITGLANASRQDFETSVIYDLTFGQKTEALKTIKESLGANVSFNLPDWLKVDLATAIENSVNKEQPDLVLILGQDAKQQ</sequence>
<keyword evidence="2" id="KW-0472">Membrane</keyword>
<evidence type="ECO:0008006" key="7">
    <source>
        <dbReference type="Google" id="ProtNLM"/>
    </source>
</evidence>
<dbReference type="InterPro" id="IPR027381">
    <property type="entry name" value="LytR/CpsA/Psr_C"/>
</dbReference>
<feature type="domain" description="LytR/CpsA/Psr regulator C-terminal" evidence="4">
    <location>
        <begin position="411"/>
        <end position="478"/>
    </location>
</feature>
<protein>
    <recommendedName>
        <fullName evidence="7">Cell envelope-related transcriptional attenuator domain-containing protein</fullName>
    </recommendedName>
</protein>
<dbReference type="Proteomes" id="UP000228533">
    <property type="component" value="Unassembled WGS sequence"/>
</dbReference>
<keyword evidence="2" id="KW-1133">Transmembrane helix</keyword>
<evidence type="ECO:0000259" key="3">
    <source>
        <dbReference type="Pfam" id="PF03816"/>
    </source>
</evidence>